<dbReference type="EC" id="5.6.2.2" evidence="5"/>
<evidence type="ECO:0000259" key="13">
    <source>
        <dbReference type="Pfam" id="PF04406"/>
    </source>
</evidence>
<feature type="compositionally biased region" description="Acidic residues" evidence="12">
    <location>
        <begin position="50"/>
        <end position="88"/>
    </location>
</feature>
<organism evidence="15 16">
    <name type="scientific">Aphidius gifuensis</name>
    <name type="common">Parasitoid wasp</name>
    <dbReference type="NCBI Taxonomy" id="684658"/>
    <lineage>
        <taxon>Eukaryota</taxon>
        <taxon>Metazoa</taxon>
        <taxon>Ecdysozoa</taxon>
        <taxon>Arthropoda</taxon>
        <taxon>Hexapoda</taxon>
        <taxon>Insecta</taxon>
        <taxon>Pterygota</taxon>
        <taxon>Neoptera</taxon>
        <taxon>Endopterygota</taxon>
        <taxon>Hymenoptera</taxon>
        <taxon>Apocrita</taxon>
        <taxon>Ichneumonoidea</taxon>
        <taxon>Braconidae</taxon>
        <taxon>Aphidiinae</taxon>
        <taxon>Aphidius</taxon>
    </lineage>
</organism>
<dbReference type="InterPro" id="IPR034136">
    <property type="entry name" value="TOPRIM_Topo6A/Spo11"/>
</dbReference>
<dbReference type="PRINTS" id="PR01550">
    <property type="entry name" value="TOP6AFAMILY"/>
</dbReference>
<keyword evidence="10" id="KW-0413">Isomerase</keyword>
<dbReference type="Gene3D" id="1.10.10.10">
    <property type="entry name" value="Winged helix-like DNA-binding domain superfamily/Winged helix DNA-binding domain"/>
    <property type="match status" value="1"/>
</dbReference>
<dbReference type="GO" id="GO:0042138">
    <property type="term" value="P:meiotic DNA double-strand break formation"/>
    <property type="evidence" value="ECO:0007669"/>
    <property type="project" value="InterPro"/>
</dbReference>
<dbReference type="OrthoDB" id="5377392at2759"/>
<name>A0A834Y4G1_APHGI</name>
<evidence type="ECO:0000256" key="10">
    <source>
        <dbReference type="ARBA" id="ARBA00023235"/>
    </source>
</evidence>
<proteinExistence type="inferred from homology"/>
<dbReference type="PANTHER" id="PTHR10848:SF0">
    <property type="entry name" value="MEIOTIC RECOMBINATION PROTEIN SPO11"/>
    <property type="match status" value="1"/>
</dbReference>
<evidence type="ECO:0000313" key="15">
    <source>
        <dbReference type="EMBL" id="KAF7996622.1"/>
    </source>
</evidence>
<dbReference type="GO" id="GO:0000706">
    <property type="term" value="P:meiotic DNA double-strand break processing"/>
    <property type="evidence" value="ECO:0007669"/>
    <property type="project" value="TreeGrafter"/>
</dbReference>
<evidence type="ECO:0000256" key="8">
    <source>
        <dbReference type="ARBA" id="ARBA00023029"/>
    </source>
</evidence>
<dbReference type="InterPro" id="IPR002815">
    <property type="entry name" value="Spo11/TopoVI_A"/>
</dbReference>
<feature type="domain" description="Spo11/DNA topoisomerase VI subunit A N-terminal" evidence="13">
    <location>
        <begin position="113"/>
        <end position="164"/>
    </location>
</feature>
<dbReference type="GO" id="GO:0046872">
    <property type="term" value="F:metal ion binding"/>
    <property type="evidence" value="ECO:0007669"/>
    <property type="project" value="UniProtKB-KW"/>
</dbReference>
<evidence type="ECO:0000256" key="7">
    <source>
        <dbReference type="ARBA" id="ARBA00022842"/>
    </source>
</evidence>
<dbReference type="GO" id="GO:0007131">
    <property type="term" value="P:reciprocal meiotic recombination"/>
    <property type="evidence" value="ECO:0007669"/>
    <property type="project" value="TreeGrafter"/>
</dbReference>
<dbReference type="GO" id="GO:0000228">
    <property type="term" value="C:nuclear chromosome"/>
    <property type="evidence" value="ECO:0007669"/>
    <property type="project" value="TreeGrafter"/>
</dbReference>
<evidence type="ECO:0000256" key="4">
    <source>
        <dbReference type="ARBA" id="ARBA00006559"/>
    </source>
</evidence>
<dbReference type="GO" id="GO:0003918">
    <property type="term" value="F:DNA topoisomerase type II (double strand cut, ATP-hydrolyzing) activity"/>
    <property type="evidence" value="ECO:0007669"/>
    <property type="project" value="UniProtKB-EC"/>
</dbReference>
<comment type="similarity">
    <text evidence="4">Belongs to the TOP6A family.</text>
</comment>
<dbReference type="InterPro" id="IPR013049">
    <property type="entry name" value="Spo11/TopoVI_A_N"/>
</dbReference>
<comment type="catalytic activity">
    <reaction evidence="1">
        <text>ATP-dependent breakage, passage and rejoining of double-stranded DNA.</text>
        <dbReference type="EC" id="5.6.2.2"/>
    </reaction>
</comment>
<evidence type="ECO:0000256" key="9">
    <source>
        <dbReference type="ARBA" id="ARBA00023125"/>
    </source>
</evidence>
<evidence type="ECO:0000259" key="14">
    <source>
        <dbReference type="Pfam" id="PF21180"/>
    </source>
</evidence>
<comment type="subcellular location">
    <subcellularLocation>
        <location evidence="3">Nucleus</location>
    </subcellularLocation>
</comment>
<feature type="domain" description="Topoisomerase 6 subunit A/Spo11 TOPRIM" evidence="14">
    <location>
        <begin position="209"/>
        <end position="372"/>
    </location>
</feature>
<dbReference type="SUPFAM" id="SSF56726">
    <property type="entry name" value="DNA topoisomerase IV, alpha subunit"/>
    <property type="match status" value="1"/>
</dbReference>
<dbReference type="Pfam" id="PF21180">
    <property type="entry name" value="TOP6A-Spo11_Toprim"/>
    <property type="match status" value="1"/>
</dbReference>
<protein>
    <recommendedName>
        <fullName evidence="5">DNA topoisomerase (ATP-hydrolyzing)</fullName>
        <ecNumber evidence="5">5.6.2.2</ecNumber>
    </recommendedName>
</protein>
<reference evidence="15 16" key="1">
    <citation type="submission" date="2020-08" db="EMBL/GenBank/DDBJ databases">
        <title>Aphidius gifuensis genome sequencing and assembly.</title>
        <authorList>
            <person name="Du Z."/>
        </authorList>
    </citation>
    <scope>NUCLEOTIDE SEQUENCE [LARGE SCALE GENOMIC DNA]</scope>
    <source>
        <strain evidence="15">YNYX2018</strain>
        <tissue evidence="15">Adults</tissue>
    </source>
</reference>
<dbReference type="AlphaFoldDB" id="A0A834Y4G1"/>
<comment type="caution">
    <text evidence="15">The sequence shown here is derived from an EMBL/GenBank/DDBJ whole genome shotgun (WGS) entry which is preliminary data.</text>
</comment>
<dbReference type="InterPro" id="IPR036078">
    <property type="entry name" value="Spo11/TopoVI_A_sf"/>
</dbReference>
<evidence type="ECO:0000256" key="11">
    <source>
        <dbReference type="ARBA" id="ARBA00023242"/>
    </source>
</evidence>
<keyword evidence="11" id="KW-0539">Nucleus</keyword>
<dbReference type="Gene3D" id="3.40.1360.10">
    <property type="match status" value="1"/>
</dbReference>
<dbReference type="Proteomes" id="UP000639338">
    <property type="component" value="Unassembled WGS sequence"/>
</dbReference>
<dbReference type="GO" id="GO:0003677">
    <property type="term" value="F:DNA binding"/>
    <property type="evidence" value="ECO:0007669"/>
    <property type="project" value="UniProtKB-KW"/>
</dbReference>
<keyword evidence="7" id="KW-0460">Magnesium</keyword>
<evidence type="ECO:0000256" key="5">
    <source>
        <dbReference type="ARBA" id="ARBA00012895"/>
    </source>
</evidence>
<evidence type="ECO:0000256" key="12">
    <source>
        <dbReference type="SAM" id="MobiDB-lite"/>
    </source>
</evidence>
<dbReference type="InterPro" id="IPR013048">
    <property type="entry name" value="Meiotic_Spo11"/>
</dbReference>
<evidence type="ECO:0000256" key="3">
    <source>
        <dbReference type="ARBA" id="ARBA00004123"/>
    </source>
</evidence>
<dbReference type="PANTHER" id="PTHR10848">
    <property type="entry name" value="MEIOTIC RECOMBINATION PROTEIN SPO11"/>
    <property type="match status" value="1"/>
</dbReference>
<comment type="cofactor">
    <cofactor evidence="2">
        <name>Mg(2+)</name>
        <dbReference type="ChEBI" id="CHEBI:18420"/>
    </cofactor>
</comment>
<keyword evidence="8" id="KW-0799">Topoisomerase</keyword>
<evidence type="ECO:0000256" key="6">
    <source>
        <dbReference type="ARBA" id="ARBA00022723"/>
    </source>
</evidence>
<dbReference type="CDD" id="cd00223">
    <property type="entry name" value="TOPRIM_TopoIIB_SPO"/>
    <property type="match status" value="1"/>
</dbReference>
<evidence type="ECO:0000256" key="1">
    <source>
        <dbReference type="ARBA" id="ARBA00000185"/>
    </source>
</evidence>
<dbReference type="GO" id="GO:0005524">
    <property type="term" value="F:ATP binding"/>
    <property type="evidence" value="ECO:0007669"/>
    <property type="project" value="InterPro"/>
</dbReference>
<dbReference type="Pfam" id="PF04406">
    <property type="entry name" value="TP6A_N"/>
    <property type="match status" value="1"/>
</dbReference>
<gene>
    <name evidence="15" type="ORF">HCN44_002268</name>
</gene>
<keyword evidence="9" id="KW-0238">DNA-binding</keyword>
<sequence length="384" mass="43564">MQSKILDNMTNRQDLINRVENIVKSIIQQTMDGQLPIINNVSSSSIDVLIDNDDEDDDDLENDEMNLEDKEEDDEEEDEDEELIDDPDIMPNDNHKNIVVNFSGKCGEFQLPLMMIILAKAHKLITSNAYQTKRSLYYELKSEGLVDEQRIVDHYINKTASLLKSKGLMSGNIKLSLENDRTIDCDALGGVLIPQANSNIIKIESSISFIIVVEKDAVFQKLLLEECPKKFNCLVVTGKGYPDVATRIFLKLIIEKLNVPAYIMVDADPHGIEIMCVYKYGSASLEWEKSSLISSKIQWIGIAPSEIWRLNVKSHPLSNCDEKKLESLEKKTYLSDEIKNELNILRQGKVDIEAVSKISTNFLTEIYIPCKIPHLKKIKTSLIN</sequence>
<dbReference type="PRINTS" id="PR01551">
    <property type="entry name" value="SPO11HOMOLOG"/>
</dbReference>
<keyword evidence="16" id="KW-1185">Reference proteome</keyword>
<feature type="region of interest" description="Disordered" evidence="12">
    <location>
        <begin position="50"/>
        <end position="90"/>
    </location>
</feature>
<keyword evidence="6" id="KW-0479">Metal-binding</keyword>
<accession>A0A834Y4G1</accession>
<dbReference type="EMBL" id="JACMRX010000001">
    <property type="protein sequence ID" value="KAF7996622.1"/>
    <property type="molecule type" value="Genomic_DNA"/>
</dbReference>
<evidence type="ECO:0000313" key="16">
    <source>
        <dbReference type="Proteomes" id="UP000639338"/>
    </source>
</evidence>
<evidence type="ECO:0000256" key="2">
    <source>
        <dbReference type="ARBA" id="ARBA00001946"/>
    </source>
</evidence>
<dbReference type="InterPro" id="IPR036388">
    <property type="entry name" value="WH-like_DNA-bd_sf"/>
</dbReference>